<feature type="region of interest" description="Disordered" evidence="5">
    <location>
        <begin position="353"/>
        <end position="372"/>
    </location>
</feature>
<accession>A0A8E2F3M2</accession>
<dbReference type="PANTHER" id="PTHR13408:SF0">
    <property type="entry name" value="DNA-DIRECTED RNA POLYMERASE III SUBUNIT RPC4"/>
    <property type="match status" value="1"/>
</dbReference>
<keyword evidence="3" id="KW-0804">Transcription</keyword>
<sequence>PTRRTHHSQSVFSGGGSGAGGARIKREPHIKRDEDDDLNRSLGIYVKKEVEDGGYISSDEDEFTLGPRQDIDFIVKGSDDEDAEEGAASKQKERNPSRLIPVRISRREHHERVIGINTEASSAASAKILKQAEKKEGSSTTEAMESATRKGKAKVKDVEITEVRRPYKGMWQESDDQEGEVKIKDEPVDEDGAITVPEEVAVGAGDSTQNEAIKQPPSSPELKKKPLHKVKSRQRRRSSLRDSKPSLQTEEERQEWARHQFDLSEIRRELGQTESTPAPAATTATEDADGDTAMKEGQTQPVDMKADRVYLFQLPPIVPDLFPPEVKKEPSDETDPIITTTDQTPVKIEDSETKPALKGPLSNPSEPHLAPGRVGRLRVHESGRATLSWGGTSLELRMGMSPHFLQDTVVTRITPPEERVGPGDEGEVLGFGQVRGLVCGLAFDVDKSPATSRLTTEIGAILGDEYPTSLMAPSTAANIHFFKQS</sequence>
<evidence type="ECO:0000256" key="1">
    <source>
        <dbReference type="ARBA" id="ARBA00004123"/>
    </source>
</evidence>
<evidence type="ECO:0000313" key="6">
    <source>
        <dbReference type="EMBL" id="OCL09328.1"/>
    </source>
</evidence>
<feature type="region of interest" description="Disordered" evidence="5">
    <location>
        <begin position="74"/>
        <end position="119"/>
    </location>
</feature>
<feature type="compositionally biased region" description="Basic and acidic residues" evidence="5">
    <location>
        <begin position="239"/>
        <end position="271"/>
    </location>
</feature>
<feature type="compositionally biased region" description="Basic and acidic residues" evidence="5">
    <location>
        <begin position="24"/>
        <end position="33"/>
    </location>
</feature>
<evidence type="ECO:0000256" key="2">
    <source>
        <dbReference type="ARBA" id="ARBA00022478"/>
    </source>
</evidence>
<proteinExistence type="predicted"/>
<feature type="region of interest" description="Disordered" evidence="5">
    <location>
        <begin position="1"/>
        <end position="36"/>
    </location>
</feature>
<dbReference type="EMBL" id="KV749466">
    <property type="protein sequence ID" value="OCL09328.1"/>
    <property type="molecule type" value="Genomic_DNA"/>
</dbReference>
<evidence type="ECO:0000256" key="3">
    <source>
        <dbReference type="ARBA" id="ARBA00023163"/>
    </source>
</evidence>
<feature type="compositionally biased region" description="Basic residues" evidence="5">
    <location>
        <begin position="225"/>
        <end position="238"/>
    </location>
</feature>
<dbReference type="GO" id="GO:0003677">
    <property type="term" value="F:DNA binding"/>
    <property type="evidence" value="ECO:0007669"/>
    <property type="project" value="InterPro"/>
</dbReference>
<keyword evidence="7" id="KW-1185">Reference proteome</keyword>
<feature type="compositionally biased region" description="Basic and acidic residues" evidence="5">
    <location>
        <begin position="154"/>
        <end position="165"/>
    </location>
</feature>
<comment type="subcellular location">
    <subcellularLocation>
        <location evidence="1">Nucleus</location>
    </subcellularLocation>
</comment>
<reference evidence="6 7" key="1">
    <citation type="journal article" date="2016" name="Nat. Commun.">
        <title>Ectomycorrhizal ecology is imprinted in the genome of the dominant symbiotic fungus Cenococcum geophilum.</title>
        <authorList>
            <consortium name="DOE Joint Genome Institute"/>
            <person name="Peter M."/>
            <person name="Kohler A."/>
            <person name="Ohm R.A."/>
            <person name="Kuo A."/>
            <person name="Krutzmann J."/>
            <person name="Morin E."/>
            <person name="Arend M."/>
            <person name="Barry K.W."/>
            <person name="Binder M."/>
            <person name="Choi C."/>
            <person name="Clum A."/>
            <person name="Copeland A."/>
            <person name="Grisel N."/>
            <person name="Haridas S."/>
            <person name="Kipfer T."/>
            <person name="LaButti K."/>
            <person name="Lindquist E."/>
            <person name="Lipzen A."/>
            <person name="Maire R."/>
            <person name="Meier B."/>
            <person name="Mihaltcheva S."/>
            <person name="Molinier V."/>
            <person name="Murat C."/>
            <person name="Poggeler S."/>
            <person name="Quandt C.A."/>
            <person name="Sperisen C."/>
            <person name="Tritt A."/>
            <person name="Tisserant E."/>
            <person name="Crous P.W."/>
            <person name="Henrissat B."/>
            <person name="Nehls U."/>
            <person name="Egli S."/>
            <person name="Spatafora J.W."/>
            <person name="Grigoriev I.V."/>
            <person name="Martin F.M."/>
        </authorList>
    </citation>
    <scope>NUCLEOTIDE SEQUENCE [LARGE SCALE GENOMIC DNA]</scope>
    <source>
        <strain evidence="6 7">CBS 207.34</strain>
    </source>
</reference>
<dbReference type="OrthoDB" id="5836119at2759"/>
<dbReference type="Proteomes" id="UP000250140">
    <property type="component" value="Unassembled WGS sequence"/>
</dbReference>
<dbReference type="AlphaFoldDB" id="A0A8E2F3M2"/>
<organism evidence="6 7">
    <name type="scientific">Glonium stellatum</name>
    <dbReference type="NCBI Taxonomy" id="574774"/>
    <lineage>
        <taxon>Eukaryota</taxon>
        <taxon>Fungi</taxon>
        <taxon>Dikarya</taxon>
        <taxon>Ascomycota</taxon>
        <taxon>Pezizomycotina</taxon>
        <taxon>Dothideomycetes</taxon>
        <taxon>Pleosporomycetidae</taxon>
        <taxon>Gloniales</taxon>
        <taxon>Gloniaceae</taxon>
        <taxon>Glonium</taxon>
    </lineage>
</organism>
<feature type="non-terminal residue" evidence="6">
    <location>
        <position position="1"/>
    </location>
</feature>
<evidence type="ECO:0000256" key="4">
    <source>
        <dbReference type="ARBA" id="ARBA00023242"/>
    </source>
</evidence>
<dbReference type="Pfam" id="PF05132">
    <property type="entry name" value="RNA_pol_Rpc4"/>
    <property type="match status" value="1"/>
</dbReference>
<feature type="compositionally biased region" description="Low complexity" evidence="5">
    <location>
        <begin position="273"/>
        <end position="285"/>
    </location>
</feature>
<dbReference type="PANTHER" id="PTHR13408">
    <property type="entry name" value="DNA-DIRECTED RNA POLYMERASE III"/>
    <property type="match status" value="1"/>
</dbReference>
<feature type="region of interest" description="Disordered" evidence="5">
    <location>
        <begin position="131"/>
        <end position="304"/>
    </location>
</feature>
<evidence type="ECO:0000256" key="5">
    <source>
        <dbReference type="SAM" id="MobiDB-lite"/>
    </source>
</evidence>
<dbReference type="GO" id="GO:0042797">
    <property type="term" value="P:tRNA transcription by RNA polymerase III"/>
    <property type="evidence" value="ECO:0007669"/>
    <property type="project" value="TreeGrafter"/>
</dbReference>
<name>A0A8E2F3M2_9PEZI</name>
<dbReference type="InterPro" id="IPR007811">
    <property type="entry name" value="RPC4"/>
</dbReference>
<evidence type="ECO:0000313" key="7">
    <source>
        <dbReference type="Proteomes" id="UP000250140"/>
    </source>
</evidence>
<gene>
    <name evidence="6" type="ORF">AOQ84DRAFT_363361</name>
</gene>
<protein>
    <submittedName>
        <fullName evidence="6">Uncharacterized protein</fullName>
    </submittedName>
</protein>
<keyword evidence="2" id="KW-0240">DNA-directed RNA polymerase</keyword>
<dbReference type="GO" id="GO:0005666">
    <property type="term" value="C:RNA polymerase III complex"/>
    <property type="evidence" value="ECO:0007669"/>
    <property type="project" value="InterPro"/>
</dbReference>
<keyword evidence="4" id="KW-0539">Nucleus</keyword>